<gene>
    <name evidence="2" type="ORF">CLV41_11858</name>
</gene>
<dbReference type="SUPFAM" id="SSF54593">
    <property type="entry name" value="Glyoxalase/Bleomycin resistance protein/Dihydroxybiphenyl dioxygenase"/>
    <property type="match status" value="1"/>
</dbReference>
<sequence length="110" mass="11927">MERSAAFYALHFGFSVHQSPADRITELIPPGGGTRLLLHKAGKAQKLGQAAVKLVFDIEDIPGFCETAKSHGLVFGSLHQADGYQFANAKDPDGNTLQVSSRAYRQIETI</sequence>
<dbReference type="Proteomes" id="UP000236959">
    <property type="component" value="Unassembled WGS sequence"/>
</dbReference>
<feature type="domain" description="VOC" evidence="1">
    <location>
        <begin position="1"/>
        <end position="102"/>
    </location>
</feature>
<proteinExistence type="predicted"/>
<evidence type="ECO:0000313" key="2">
    <source>
        <dbReference type="EMBL" id="POF28054.1"/>
    </source>
</evidence>
<name>A0A2S3UK07_9HYPH</name>
<protein>
    <recommendedName>
        <fullName evidence="1">VOC domain-containing protein</fullName>
    </recommendedName>
</protein>
<dbReference type="EMBL" id="PPCN01000018">
    <property type="protein sequence ID" value="POF28054.1"/>
    <property type="molecule type" value="Genomic_DNA"/>
</dbReference>
<dbReference type="Pfam" id="PF00903">
    <property type="entry name" value="Glyoxalase"/>
    <property type="match status" value="1"/>
</dbReference>
<dbReference type="InterPro" id="IPR004360">
    <property type="entry name" value="Glyas_Fos-R_dOase_dom"/>
</dbReference>
<keyword evidence="3" id="KW-1185">Reference proteome</keyword>
<comment type="caution">
    <text evidence="2">The sequence shown here is derived from an EMBL/GenBank/DDBJ whole genome shotgun (WGS) entry which is preliminary data.</text>
</comment>
<organism evidence="2 3">
    <name type="scientific">Roseibium marinum</name>
    <dbReference type="NCBI Taxonomy" id="281252"/>
    <lineage>
        <taxon>Bacteria</taxon>
        <taxon>Pseudomonadati</taxon>
        <taxon>Pseudomonadota</taxon>
        <taxon>Alphaproteobacteria</taxon>
        <taxon>Hyphomicrobiales</taxon>
        <taxon>Stappiaceae</taxon>
        <taxon>Roseibium</taxon>
    </lineage>
</organism>
<dbReference type="AlphaFoldDB" id="A0A2S3UK07"/>
<dbReference type="InterPro" id="IPR037523">
    <property type="entry name" value="VOC_core"/>
</dbReference>
<evidence type="ECO:0000259" key="1">
    <source>
        <dbReference type="PROSITE" id="PS51819"/>
    </source>
</evidence>
<dbReference type="InterPro" id="IPR029068">
    <property type="entry name" value="Glyas_Bleomycin-R_OHBP_Dase"/>
</dbReference>
<evidence type="ECO:0000313" key="3">
    <source>
        <dbReference type="Proteomes" id="UP000236959"/>
    </source>
</evidence>
<accession>A0A2S3UK07</accession>
<dbReference type="PROSITE" id="PS51819">
    <property type="entry name" value="VOC"/>
    <property type="match status" value="1"/>
</dbReference>
<reference evidence="2 3" key="1">
    <citation type="submission" date="2018-01" db="EMBL/GenBank/DDBJ databases">
        <title>Genomic Encyclopedia of Archaeal and Bacterial Type Strains, Phase II (KMG-II): from individual species to whole genera.</title>
        <authorList>
            <person name="Goeker M."/>
        </authorList>
    </citation>
    <scope>NUCLEOTIDE SEQUENCE [LARGE SCALE GENOMIC DNA]</scope>
    <source>
        <strain evidence="2 3">DSM 17023</strain>
    </source>
</reference>
<dbReference type="Gene3D" id="3.10.180.10">
    <property type="entry name" value="2,3-Dihydroxybiphenyl 1,2-Dioxygenase, domain 1"/>
    <property type="match status" value="1"/>
</dbReference>